<dbReference type="Gene3D" id="1.50.40.10">
    <property type="entry name" value="Mitochondrial carrier domain"/>
    <property type="match status" value="1"/>
</dbReference>
<dbReference type="EMBL" id="GGYP01000020">
    <property type="protein sequence ID" value="MDE44791.1"/>
    <property type="molecule type" value="Transcribed_RNA"/>
</dbReference>
<keyword evidence="8 9" id="KW-0472">Membrane</keyword>
<dbReference type="AlphaFoldDB" id="A0A6G1S3I9"/>
<dbReference type="InterPro" id="IPR018108">
    <property type="entry name" value="MCP_transmembrane"/>
</dbReference>
<feature type="repeat" description="Solcar" evidence="9">
    <location>
        <begin position="248"/>
        <end position="335"/>
    </location>
</feature>
<keyword evidence="4 9" id="KW-0812">Transmembrane</keyword>
<dbReference type="SUPFAM" id="SSF103506">
    <property type="entry name" value="Mitochondrial carrier"/>
    <property type="match status" value="1"/>
</dbReference>
<dbReference type="InterPro" id="IPR002167">
    <property type="entry name" value="GDC-like"/>
</dbReference>
<dbReference type="GO" id="GO:0055085">
    <property type="term" value="P:transmembrane transport"/>
    <property type="evidence" value="ECO:0007669"/>
    <property type="project" value="InterPro"/>
</dbReference>
<proteinExistence type="inferred from homology"/>
<evidence type="ECO:0000256" key="2">
    <source>
        <dbReference type="ARBA" id="ARBA00006375"/>
    </source>
</evidence>
<evidence type="ECO:0000313" key="11">
    <source>
        <dbReference type="EMBL" id="MDE44791.1"/>
    </source>
</evidence>
<evidence type="ECO:0000256" key="4">
    <source>
        <dbReference type="ARBA" id="ARBA00022692"/>
    </source>
</evidence>
<evidence type="ECO:0000256" key="5">
    <source>
        <dbReference type="ARBA" id="ARBA00022737"/>
    </source>
</evidence>
<reference evidence="11" key="1">
    <citation type="submission" date="2018-10" db="EMBL/GenBank/DDBJ databases">
        <title>Transcriptome assembly of Aceria tosichella (Wheat curl mite) Type 2.</title>
        <authorList>
            <person name="Scully E.D."/>
            <person name="Geib S.M."/>
            <person name="Palmer N.A."/>
            <person name="Gupta A.K."/>
            <person name="Sarath G."/>
            <person name="Tatineni S."/>
        </authorList>
    </citation>
    <scope>NUCLEOTIDE SEQUENCE</scope>
    <source>
        <strain evidence="11">LincolnNE</strain>
    </source>
</reference>
<evidence type="ECO:0000256" key="1">
    <source>
        <dbReference type="ARBA" id="ARBA00004448"/>
    </source>
</evidence>
<dbReference type="InterPro" id="IPR023395">
    <property type="entry name" value="MCP_dom_sf"/>
</dbReference>
<evidence type="ECO:0000256" key="6">
    <source>
        <dbReference type="ARBA" id="ARBA00022792"/>
    </source>
</evidence>
<sequence>MLKLNSTPASIHTQSKSSTGWSHANHAIRSLLAGGIAGICAKTAVAPLDRMKILVQAQNVAYKDMGVFSGLKSMVKNESFWGLYKGNGAQAIRIFPYSGIQFFSFELYKKNIFGPMLKSQPGQANHIQKLLAGGAAGGTAVIMTYPLDLVRARLTFQVKNKGSTATAIGSTGPSRSAIINTLIHAFKNEGGTKALYRGMSATLIAMIPYNACNFYTVDSSKRIALQRNPQLFGRRDPKTGELTLKTQSRLLFAATSAAIANTVGYPLDVARRRMQLALLSSDTAKFSENAFKTLKLIYQENGIAKGLYRGLSINYLRVVPLFAVQYSMNDTIKEKFGLSTGSS</sequence>
<feature type="repeat" description="Solcar" evidence="9">
    <location>
        <begin position="25"/>
        <end position="111"/>
    </location>
</feature>
<keyword evidence="6" id="KW-0999">Mitochondrion inner membrane</keyword>
<feature type="repeat" description="Solcar" evidence="9">
    <location>
        <begin position="124"/>
        <end position="223"/>
    </location>
</feature>
<keyword evidence="7" id="KW-0496">Mitochondrion</keyword>
<dbReference type="PRINTS" id="PR00928">
    <property type="entry name" value="GRAVESDC"/>
</dbReference>
<evidence type="ECO:0000256" key="10">
    <source>
        <dbReference type="RuleBase" id="RU000488"/>
    </source>
</evidence>
<protein>
    <submittedName>
        <fullName evidence="11">Graves disease carrier protein</fullName>
    </submittedName>
</protein>
<evidence type="ECO:0000256" key="9">
    <source>
        <dbReference type="PROSITE-ProRule" id="PRU00282"/>
    </source>
</evidence>
<gene>
    <name evidence="11" type="primary">SLC25A16</name>
    <name evidence="11" type="ORF">g.16938</name>
</gene>
<evidence type="ECO:0000256" key="7">
    <source>
        <dbReference type="ARBA" id="ARBA00023128"/>
    </source>
</evidence>
<dbReference type="InterPro" id="IPR002067">
    <property type="entry name" value="MCP"/>
</dbReference>
<accession>A0A6G1S3I9</accession>
<keyword evidence="3 10" id="KW-0813">Transport</keyword>
<dbReference type="PANTHER" id="PTHR24089">
    <property type="entry name" value="SOLUTE CARRIER FAMILY 25"/>
    <property type="match status" value="1"/>
</dbReference>
<dbReference type="PROSITE" id="PS50920">
    <property type="entry name" value="SOLCAR"/>
    <property type="match status" value="3"/>
</dbReference>
<evidence type="ECO:0000256" key="3">
    <source>
        <dbReference type="ARBA" id="ARBA00022448"/>
    </source>
</evidence>
<evidence type="ECO:0000256" key="8">
    <source>
        <dbReference type="ARBA" id="ARBA00023136"/>
    </source>
</evidence>
<comment type="similarity">
    <text evidence="2 10">Belongs to the mitochondrial carrier (TC 2.A.29) family.</text>
</comment>
<keyword evidence="5" id="KW-0677">Repeat</keyword>
<organism evidence="11">
    <name type="scientific">Aceria tosichella</name>
    <name type="common">wheat curl mite</name>
    <dbReference type="NCBI Taxonomy" id="561515"/>
    <lineage>
        <taxon>Eukaryota</taxon>
        <taxon>Metazoa</taxon>
        <taxon>Ecdysozoa</taxon>
        <taxon>Arthropoda</taxon>
        <taxon>Chelicerata</taxon>
        <taxon>Arachnida</taxon>
        <taxon>Acari</taxon>
        <taxon>Acariformes</taxon>
        <taxon>Trombidiformes</taxon>
        <taxon>Prostigmata</taxon>
        <taxon>Eupodina</taxon>
        <taxon>Eriophyoidea</taxon>
        <taxon>Eriophyidae</taxon>
        <taxon>Eriophyinae</taxon>
        <taxon>Aceriini</taxon>
        <taxon>Aceria</taxon>
    </lineage>
</organism>
<dbReference type="GO" id="GO:0005743">
    <property type="term" value="C:mitochondrial inner membrane"/>
    <property type="evidence" value="ECO:0007669"/>
    <property type="project" value="UniProtKB-SubCell"/>
</dbReference>
<comment type="subcellular location">
    <subcellularLocation>
        <location evidence="1">Mitochondrion inner membrane</location>
        <topology evidence="1">Multi-pass membrane protein</topology>
    </subcellularLocation>
</comment>
<dbReference type="PRINTS" id="PR00926">
    <property type="entry name" value="MITOCARRIER"/>
</dbReference>
<name>A0A6G1S3I9_9ACAR</name>
<dbReference type="Pfam" id="PF00153">
    <property type="entry name" value="Mito_carr"/>
    <property type="match status" value="3"/>
</dbReference>